<comment type="caution">
    <text evidence="1">The sequence shown here is derived from an EMBL/GenBank/DDBJ whole genome shotgun (WGS) entry which is preliminary data.</text>
</comment>
<dbReference type="Proteomes" id="UP001163324">
    <property type="component" value="Chromosome 2"/>
</dbReference>
<accession>A0ACC0V8R1</accession>
<name>A0ACC0V8R1_9HYPO</name>
<reference evidence="1" key="1">
    <citation type="submission" date="2022-10" db="EMBL/GenBank/DDBJ databases">
        <title>Complete Genome of Trichothecium roseum strain YXFP-22015, a Plant Pathogen Isolated from Citrus.</title>
        <authorList>
            <person name="Wang Y."/>
            <person name="Zhu L."/>
        </authorList>
    </citation>
    <scope>NUCLEOTIDE SEQUENCE</scope>
    <source>
        <strain evidence="1">YXFP-22015</strain>
    </source>
</reference>
<protein>
    <submittedName>
        <fullName evidence="1">Uncharacterized protein</fullName>
    </submittedName>
</protein>
<evidence type="ECO:0000313" key="2">
    <source>
        <dbReference type="Proteomes" id="UP001163324"/>
    </source>
</evidence>
<evidence type="ECO:0000313" key="1">
    <source>
        <dbReference type="EMBL" id="KAI9902776.1"/>
    </source>
</evidence>
<dbReference type="EMBL" id="CM047941">
    <property type="protein sequence ID" value="KAI9902776.1"/>
    <property type="molecule type" value="Genomic_DNA"/>
</dbReference>
<organism evidence="1 2">
    <name type="scientific">Trichothecium roseum</name>
    <dbReference type="NCBI Taxonomy" id="47278"/>
    <lineage>
        <taxon>Eukaryota</taxon>
        <taxon>Fungi</taxon>
        <taxon>Dikarya</taxon>
        <taxon>Ascomycota</taxon>
        <taxon>Pezizomycotina</taxon>
        <taxon>Sordariomycetes</taxon>
        <taxon>Hypocreomycetidae</taxon>
        <taxon>Hypocreales</taxon>
        <taxon>Hypocreales incertae sedis</taxon>
        <taxon>Trichothecium</taxon>
    </lineage>
</organism>
<proteinExistence type="predicted"/>
<keyword evidence="2" id="KW-1185">Reference proteome</keyword>
<gene>
    <name evidence="1" type="ORF">N3K66_002128</name>
</gene>
<sequence>MRETPRPIIRRHGLARALAETLGGAAVVLAETDAWLEVEGNVYFPPPRRWRGGAEYYGIVLAGGQVIRDAAWYHDDPYEGAEELESYVAFRTNKVKVEAKIVRGPIEISFPWSRYTR</sequence>